<dbReference type="OrthoDB" id="9830252at2"/>
<feature type="compositionally biased region" description="Basic and acidic residues" evidence="1">
    <location>
        <begin position="681"/>
        <end position="692"/>
    </location>
</feature>
<reference evidence="3 4" key="1">
    <citation type="submission" date="2014-11" db="EMBL/GenBank/DDBJ databases">
        <title>A Rickettsiales Symbiont of Amoebae With Ancient Features.</title>
        <authorList>
            <person name="Schulz F."/>
            <person name="Martijn J."/>
            <person name="Wascher F."/>
            <person name="Kostanjsek R."/>
            <person name="Ettema T.J."/>
            <person name="Horn M."/>
        </authorList>
    </citation>
    <scope>NUCLEOTIDE SEQUENCE [LARGE SCALE GENOMIC DNA]</scope>
    <source>
        <strain evidence="3 4">UWC36</strain>
    </source>
</reference>
<dbReference type="Proteomes" id="UP000031258">
    <property type="component" value="Unassembled WGS sequence"/>
</dbReference>
<proteinExistence type="predicted"/>
<dbReference type="STRING" id="86105.NF27_IN00840"/>
<feature type="region of interest" description="Disordered" evidence="1">
    <location>
        <begin position="681"/>
        <end position="709"/>
    </location>
</feature>
<keyword evidence="4" id="KW-1185">Reference proteome</keyword>
<feature type="compositionally biased region" description="Polar residues" evidence="1">
    <location>
        <begin position="700"/>
        <end position="709"/>
    </location>
</feature>
<keyword evidence="2" id="KW-0812">Transmembrane</keyword>
<name>A0A0C1QJI3_9RICK</name>
<protein>
    <submittedName>
        <fullName evidence="3">Uncharacterized protein</fullName>
    </submittedName>
</protein>
<gene>
    <name evidence="3" type="ORF">NF27_IN00840</name>
</gene>
<feature type="transmembrane region" description="Helical" evidence="2">
    <location>
        <begin position="559"/>
        <end position="580"/>
    </location>
</feature>
<keyword evidence="2" id="KW-0472">Membrane</keyword>
<keyword evidence="2" id="KW-1133">Transmembrane helix</keyword>
<evidence type="ECO:0000313" key="4">
    <source>
        <dbReference type="Proteomes" id="UP000031258"/>
    </source>
</evidence>
<accession>A0A0C1QJI3</accession>
<evidence type="ECO:0000313" key="3">
    <source>
        <dbReference type="EMBL" id="KIE04343.1"/>
    </source>
</evidence>
<evidence type="ECO:0000256" key="2">
    <source>
        <dbReference type="SAM" id="Phobius"/>
    </source>
</evidence>
<comment type="caution">
    <text evidence="3">The sequence shown here is derived from an EMBL/GenBank/DDBJ whole genome shotgun (WGS) entry which is preliminary data.</text>
</comment>
<dbReference type="AlphaFoldDB" id="A0A0C1QJI3"/>
<dbReference type="EMBL" id="JSWE01000206">
    <property type="protein sequence ID" value="KIE04343.1"/>
    <property type="molecule type" value="Genomic_DNA"/>
</dbReference>
<sequence>MKGGIEELKNELSSKANTNNKNQGVQDINVTIGLENGILNLESIKNALKFAQAAMEGVDDLDVAESIEQINVKFNANGKSFEAKIGKGNNGEGINTSFMSYQPGDIDKMSLKDIQQLFSFTTNQPIKDIKGIKFENDIAEYFKYTPIQDEFINAGQEGIVSSREATNTEKVNQRIDNTNNVIFAPITGSIQMSNIRAAFKAASIDVGDNEANNKVNINFYDPVQKKGFLVELESINDKSISEVLKEIKSSLGQLNNNSFLENIKFKPLEKLPEGIQIEQDILRLFSEVKQQQAEEADVKISDNIPINAGINKVDVSGAEAVAMGVESGEINREGVKLNGINAEKINVNESANLTNKSTQQQDLNQIETLLPENLIQEESIKSAVLEALRLIKNNKNMNSDKFNVKFYTFDEKQSFNVEFQFNNLKEIEDLLETSNADAGITGEELSRLIQNTSFKALEPLPEGLKISKKVIIEQEGEALVHSIEQQGKADSSKDSAVVAKFTPSKEDVEKFFEPPQTNPTLFSRIKSYISENPIKASAIGVAATIVGVGALAATVATGGLFAVGAGLAGAAIGAGAYGIVKYNQYKDNENIIIGKPENFNHNSDPFKVKDAKIPEQSQATEIKANMEPSKNAEHNNNVQTLKEKYKEEKGWIHDDTILSETSKGGLETTHSTSIVEKLHLAPKTRPELKEPGTHAVQVKKGNQTSGHSI</sequence>
<dbReference type="RefSeq" id="WP_039458976.1">
    <property type="nucleotide sequence ID" value="NZ_JSWE01000206.1"/>
</dbReference>
<organism evidence="3 4">
    <name type="scientific">Candidatus Jidaibacter acanthamoebae</name>
    <dbReference type="NCBI Taxonomy" id="86105"/>
    <lineage>
        <taxon>Bacteria</taxon>
        <taxon>Pseudomonadati</taxon>
        <taxon>Pseudomonadota</taxon>
        <taxon>Alphaproteobacteria</taxon>
        <taxon>Rickettsiales</taxon>
        <taxon>Candidatus Midichloriaceae</taxon>
        <taxon>Candidatus Jidaibacter</taxon>
    </lineage>
</organism>
<evidence type="ECO:0000256" key="1">
    <source>
        <dbReference type="SAM" id="MobiDB-lite"/>
    </source>
</evidence>